<dbReference type="Gene3D" id="2.10.260.10">
    <property type="match status" value="1"/>
</dbReference>
<accession>A0A0A6RTW3</accession>
<dbReference type="EMBL" id="JSZA02000010">
    <property type="protein sequence ID" value="KHD07306.1"/>
    <property type="molecule type" value="Genomic_DNA"/>
</dbReference>
<dbReference type="SUPFAM" id="SSF89447">
    <property type="entry name" value="AbrB/MazE/MraZ-like"/>
    <property type="match status" value="1"/>
</dbReference>
<evidence type="ECO:0000313" key="2">
    <source>
        <dbReference type="Proteomes" id="UP000030428"/>
    </source>
</evidence>
<organism evidence="1 2">
    <name type="scientific">Candidatus Thiomargarita nelsonii</name>
    <dbReference type="NCBI Taxonomy" id="1003181"/>
    <lineage>
        <taxon>Bacteria</taxon>
        <taxon>Pseudomonadati</taxon>
        <taxon>Pseudomonadota</taxon>
        <taxon>Gammaproteobacteria</taxon>
        <taxon>Thiotrichales</taxon>
        <taxon>Thiotrichaceae</taxon>
        <taxon>Thiomargarita</taxon>
    </lineage>
</organism>
<gene>
    <name evidence="1" type="ORF">PN36_03600</name>
</gene>
<dbReference type="AlphaFoldDB" id="A0A0A6RTW3"/>
<dbReference type="InterPro" id="IPR037914">
    <property type="entry name" value="SpoVT-AbrB_sf"/>
</dbReference>
<evidence type="ECO:0000313" key="1">
    <source>
        <dbReference type="EMBL" id="KHD07306.1"/>
    </source>
</evidence>
<reference evidence="1 2" key="1">
    <citation type="journal article" date="2016" name="Front. Microbiol.">
        <title>Single-Cell (Meta-)Genomics of a Dimorphic Candidatus Thiomargarita nelsonii Reveals Genomic Plasticity.</title>
        <authorList>
            <person name="Flood B.E."/>
            <person name="Fliss P."/>
            <person name="Jones D.S."/>
            <person name="Dick G.J."/>
            <person name="Jain S."/>
            <person name="Kaster A.K."/>
            <person name="Winkel M."/>
            <person name="Mussmann M."/>
            <person name="Bailey J."/>
        </authorList>
    </citation>
    <scope>NUCLEOTIDE SEQUENCE [LARGE SCALE GENOMIC DNA]</scope>
    <source>
        <strain evidence="1">Hydrate Ridge</strain>
    </source>
</reference>
<sequence>METFIRDTRLVTIGNSKGIRLPQILLNKYSIFNELFLEETERGILLRKKEENKLSYEETYKAIAEAQEDWTDFDQTLLDGLEKDEFNTPSI</sequence>
<comment type="caution">
    <text evidence="1">The sequence shown here is derived from an EMBL/GenBank/DDBJ whole genome shotgun (WGS) entry which is preliminary data.</text>
</comment>
<proteinExistence type="predicted"/>
<evidence type="ECO:0008006" key="3">
    <source>
        <dbReference type="Google" id="ProtNLM"/>
    </source>
</evidence>
<protein>
    <recommendedName>
        <fullName evidence="3">SpoVT-AbrB domain-containing protein</fullName>
    </recommendedName>
</protein>
<dbReference type="Proteomes" id="UP000030428">
    <property type="component" value="Unassembled WGS sequence"/>
</dbReference>
<keyword evidence="2" id="KW-1185">Reference proteome</keyword>
<name>A0A0A6RTW3_9GAMM</name>